<dbReference type="Pfam" id="PF14559">
    <property type="entry name" value="TPR_19"/>
    <property type="match status" value="1"/>
</dbReference>
<keyword evidence="2 3" id="KW-0802">TPR repeat</keyword>
<dbReference type="PANTHER" id="PTHR45586">
    <property type="entry name" value="TPR REPEAT-CONTAINING PROTEIN PA4667"/>
    <property type="match status" value="1"/>
</dbReference>
<feature type="repeat" description="TPR" evidence="3">
    <location>
        <begin position="1502"/>
        <end position="1535"/>
    </location>
</feature>
<evidence type="ECO:0000256" key="4">
    <source>
        <dbReference type="SAM" id="MobiDB-lite"/>
    </source>
</evidence>
<reference evidence="6 7" key="1">
    <citation type="submission" date="2019-05" db="EMBL/GenBank/DDBJ databases">
        <title>Verrucobacter flavum gen. nov., sp. nov. a new member of the family Verrucomicrobiaceae.</title>
        <authorList>
            <person name="Szuroczki S."/>
            <person name="Abbaszade G."/>
            <person name="Szabo A."/>
            <person name="Felfoldi T."/>
            <person name="Schumann P."/>
            <person name="Boka K."/>
            <person name="Keki Z."/>
            <person name="Toumi M."/>
            <person name="Toth E."/>
        </authorList>
    </citation>
    <scope>NUCLEOTIDE SEQUENCE [LARGE SCALE GENOMIC DNA]</scope>
    <source>
        <strain evidence="6 7">MG-N-17</strain>
    </source>
</reference>
<feature type="signal peptide" evidence="5">
    <location>
        <begin position="1"/>
        <end position="27"/>
    </location>
</feature>
<dbReference type="Proteomes" id="UP000306196">
    <property type="component" value="Unassembled WGS sequence"/>
</dbReference>
<dbReference type="OrthoDB" id="173895at2"/>
<keyword evidence="1" id="KW-0677">Repeat</keyword>
<proteinExistence type="predicted"/>
<feature type="repeat" description="TPR" evidence="3">
    <location>
        <begin position="88"/>
        <end position="121"/>
    </location>
</feature>
<dbReference type="Pfam" id="PF13432">
    <property type="entry name" value="TPR_16"/>
    <property type="match status" value="1"/>
</dbReference>
<keyword evidence="5" id="KW-0732">Signal</keyword>
<gene>
    <name evidence="6" type="ORF">FEM03_06665</name>
</gene>
<protein>
    <submittedName>
        <fullName evidence="6">Tetratricopeptide repeat protein</fullName>
    </submittedName>
</protein>
<dbReference type="InterPro" id="IPR019734">
    <property type="entry name" value="TPR_rpt"/>
</dbReference>
<dbReference type="RefSeq" id="WP_138085408.1">
    <property type="nucleotide sequence ID" value="NZ_VAUV01000004.1"/>
</dbReference>
<evidence type="ECO:0000313" key="6">
    <source>
        <dbReference type="EMBL" id="TLD71812.1"/>
    </source>
</evidence>
<dbReference type="Gene3D" id="1.25.40.10">
    <property type="entry name" value="Tetratricopeptide repeat domain"/>
    <property type="match status" value="5"/>
</dbReference>
<feature type="chain" id="PRO_5024451396" evidence="5">
    <location>
        <begin position="28"/>
        <end position="2076"/>
    </location>
</feature>
<dbReference type="InterPro" id="IPR011990">
    <property type="entry name" value="TPR-like_helical_dom_sf"/>
</dbReference>
<dbReference type="PANTHER" id="PTHR45586:SF1">
    <property type="entry name" value="LIPOPOLYSACCHARIDE ASSEMBLY PROTEIN B"/>
    <property type="match status" value="1"/>
</dbReference>
<feature type="compositionally biased region" description="Low complexity" evidence="4">
    <location>
        <begin position="1725"/>
        <end position="1736"/>
    </location>
</feature>
<organism evidence="6 7">
    <name type="scientific">Phragmitibacter flavus</name>
    <dbReference type="NCBI Taxonomy" id="2576071"/>
    <lineage>
        <taxon>Bacteria</taxon>
        <taxon>Pseudomonadati</taxon>
        <taxon>Verrucomicrobiota</taxon>
        <taxon>Verrucomicrobiia</taxon>
        <taxon>Verrucomicrobiales</taxon>
        <taxon>Verrucomicrobiaceae</taxon>
        <taxon>Phragmitibacter</taxon>
    </lineage>
</organism>
<comment type="caution">
    <text evidence="6">The sequence shown here is derived from an EMBL/GenBank/DDBJ whole genome shotgun (WGS) entry which is preliminary data.</text>
</comment>
<keyword evidence="7" id="KW-1185">Reference proteome</keyword>
<dbReference type="EMBL" id="VAUV01000004">
    <property type="protein sequence ID" value="TLD71812.1"/>
    <property type="molecule type" value="Genomic_DNA"/>
</dbReference>
<evidence type="ECO:0000256" key="3">
    <source>
        <dbReference type="PROSITE-ProRule" id="PRU00339"/>
    </source>
</evidence>
<accession>A0A5R8KHQ4</accession>
<name>A0A5R8KHQ4_9BACT</name>
<dbReference type="SMART" id="SM00028">
    <property type="entry name" value="TPR"/>
    <property type="match status" value="8"/>
</dbReference>
<dbReference type="InterPro" id="IPR051012">
    <property type="entry name" value="CellSynth/LPSAsmb/PSIAsmb"/>
</dbReference>
<sequence length="2076" mass="233922">MTTRFRRFLALALALTGALWSPSPLPAQTTTSWTDKETRLATEYLGLLVEKPDDTRVLDLLWSLYDKHQQTPFLLESIAAQAAQQPHPNVILIHAQLLQKAGRLDEALARYQELLKQQPEHPAALTAVSELMQQNGDPATALTYLQKLTATVPSTDPRHAQLLLQQATQLLALNRPDDAAKACEQALALRPADTTLLREASRLLLGAGMIDNTLAIMQRLVEAAPDPTVKLDALFDLSRLHEQAGQFKPAAAALQQGLDLLHDKDWRYGQFFQRLVKLHERFDQLDALKQQLLRDAAQKPVTEKALNNLARYASQVVDGEERIKWLRELVTQFPDNLAHRWELVTALIDHNEAAEAAALIDPYLKRDGSDRAQLILLRAQTHLLLTETDKSIALLQQLLQQQSADPEVEKLVLTFARQKSLDPLIESILEKRIDRTPGKPESLFELATFQRTRGNHKAVEQLFERYIQTSPPEEKQRRLNDVASFLSSSPDLQAAENAARSALATPEAGQPELLRLADVLAQRNATDEAHSLLERAWTLSTTDEQRADVDERLASVLSGEQGAKLLTNPVEPPTEFTLPAMFSGEGFGSEAPPEKPPTVPETLTDYAQNLATSALHQIYRPLLRLALTAAPSPFDSWLRDGLTTPSSPPPDPQRIQRAAWWSLRTGQPGTATLLLQHLTHGPAGQRLDPTLEVEKLYLEVLLLNADKQPEPAIAQLRRLAQLDPASRTACHLRLAELEARRNGQQGLLTAVTILEDLINTDPANDTILSALAQFYLESGQRDKALALWENAARNAVGKTSPILERYGELLIAQRRHDEYLQTQIRLIEQEPDIKRRRDFFQRAIERLLWADAVQGELPEDERIARLSKIKMLLLDRARRDPFEAFWNEALAHIYQREGDDTKAFAAMKQAYYTAPDTPFSLDQLRLAALRVGDIKSAIYFQKQIAALAAAPDQATEWRQLVQLLESDFRMGEADLARRRLEARFSQDPTALEELALYYTETAQDDAARRVLEQLVRIRSWDATHLLRLALQQKKLGDHPAARNTLIRLLATIPATVNPDLANTPERWPWPIFDEKFPSPTSPSLLINSLESAPGLEPAERDRLRLFLSLPRPEFVELPDDPAPVRLRAIQELVTLPNPPALALPDGLSEIESAWFHYFSQNRDALREQITRLLYLRKNLESRFLLVWLALKSHNPSLIVDWIINAPDNDRTARKNLAYAALTVICDEHTFHLTPQDARTLGSSRIFSNTEIIELAKKLENRHDHDLALDLAEAMREISAPLSVEHLLELARIAESSRQGNRQRPYYLEIWSRPLHPAVGDHHQGFIQSFSRLWGLSTDPHEREHLLSESLRRLNQLPPSTADDLRKARLLGIAGITEPSARQLSRIAAVQLPAARAFAEPLIGRLPPGVNPGPRIDSLTHMRDYWTDLRQYAEIFRYDGLSPILDQLNDATNRRNAGVALGSRATFEFNAWRNSVLLRQLRFADYPERLRLVRNVLQSDDSVDFMLDLGNFLENQGYSREAIEVYQRLIPRSPANDEYSQQFRRACENSGESAVAIEYIEKTLPAQVHFKPQGIDETLREEHSRHLARLHDLARLRQLAYLPDTSTKSSPGRVPEPVPYLKELALMLEARNDHPGALAAWEEMHRLWPRDLEASLHRARLLRRQGNRNRALAALREIPLINFWNDPVREAFEMRAELVAETGLWDEMRQLMNVVSGTPGSRVTTASSNANSLSISNPGAPGSSGPTYTGGVLILSRVLAEHQRLTEAQSLLLRAERAVRDNTERFKLRLEQLRLAAINPSWSPATDQPRIAAWLRAFTDDRDALTAMTTFLQRESTGPRAQAWLKVLRQPNLPRHPVTSLALATFAPLLTDSDLTNLSRPWENPATPVENARELTVTTLLNHQKPQWALQTALTGEDGGLRNSPAILPVHHALGDRHSIDELFARLVRTTFPGSSNTAPYAEAFAQIGRNDLAEELYDFSLQRLRNTASSHPPLIESHARFLLRQHRYEAAENLLLKEHHGMTEGLAPLLVELYRGWNKLDQLPTQLAKYHLPDSVLQEALFLASQPPAPAPAPPS</sequence>
<evidence type="ECO:0000313" key="7">
    <source>
        <dbReference type="Proteomes" id="UP000306196"/>
    </source>
</evidence>
<evidence type="ECO:0000256" key="2">
    <source>
        <dbReference type="ARBA" id="ARBA00022803"/>
    </source>
</evidence>
<evidence type="ECO:0000256" key="5">
    <source>
        <dbReference type="SAM" id="SignalP"/>
    </source>
</evidence>
<dbReference type="SUPFAM" id="SSF48452">
    <property type="entry name" value="TPR-like"/>
    <property type="match status" value="5"/>
</dbReference>
<evidence type="ECO:0000256" key="1">
    <source>
        <dbReference type="ARBA" id="ARBA00022737"/>
    </source>
</evidence>
<feature type="region of interest" description="Disordered" evidence="4">
    <location>
        <begin position="1717"/>
        <end position="1743"/>
    </location>
</feature>
<dbReference type="PROSITE" id="PS50005">
    <property type="entry name" value="TPR"/>
    <property type="match status" value="2"/>
</dbReference>